<dbReference type="EMBL" id="BK015486">
    <property type="protein sequence ID" value="DAE09329.1"/>
    <property type="molecule type" value="Genomic_DNA"/>
</dbReference>
<reference evidence="1" key="1">
    <citation type="journal article" date="2021" name="Proc. Natl. Acad. Sci. U.S.A.">
        <title>A Catalog of Tens of Thousands of Viruses from Human Metagenomes Reveals Hidden Associations with Chronic Diseases.</title>
        <authorList>
            <person name="Tisza M.J."/>
            <person name="Buck C.B."/>
        </authorList>
    </citation>
    <scope>NUCLEOTIDE SEQUENCE</scope>
    <source>
        <strain evidence="1">Ct5cR14</strain>
    </source>
</reference>
<protein>
    <submittedName>
        <fullName evidence="1">Lysis protein</fullName>
    </submittedName>
</protein>
<proteinExistence type="predicted"/>
<dbReference type="PROSITE" id="PS51257">
    <property type="entry name" value="PROKAR_LIPOPROTEIN"/>
    <property type="match status" value="1"/>
</dbReference>
<accession>A0A8S5PS90</accession>
<sequence>MKKIILAALVVASLFASCSNEKTFKKKDGSTITAKPYGWASKENKVEGVNYELNAPDVVASIIFAPSVIAPVLLTAYDVWEPVSYTEPSK</sequence>
<organism evidence="1">
    <name type="scientific">Podoviridae sp. ct5cR14</name>
    <dbReference type="NCBI Taxonomy" id="2825220"/>
    <lineage>
        <taxon>Viruses</taxon>
        <taxon>Duplodnaviria</taxon>
        <taxon>Heunggongvirae</taxon>
        <taxon>Uroviricota</taxon>
        <taxon>Caudoviricetes</taxon>
    </lineage>
</organism>
<name>A0A8S5PS90_9CAUD</name>
<evidence type="ECO:0000313" key="1">
    <source>
        <dbReference type="EMBL" id="DAE09329.1"/>
    </source>
</evidence>